<dbReference type="GO" id="GO:0055085">
    <property type="term" value="P:transmembrane transport"/>
    <property type="evidence" value="ECO:0007669"/>
    <property type="project" value="TreeGrafter"/>
</dbReference>
<dbReference type="Proteomes" id="UP000027584">
    <property type="component" value="Unassembled WGS sequence"/>
</dbReference>
<proteinExistence type="inferred from homology"/>
<evidence type="ECO:0000313" key="10">
    <source>
        <dbReference type="Proteomes" id="UP000027584"/>
    </source>
</evidence>
<feature type="transmembrane region" description="Helical" evidence="8">
    <location>
        <begin position="260"/>
        <end position="287"/>
    </location>
</feature>
<feature type="transmembrane region" description="Helical" evidence="8">
    <location>
        <begin position="294"/>
        <end position="313"/>
    </location>
</feature>
<organism evidence="9 10">
    <name type="scientific">Streptococcus gallolyticus</name>
    <dbReference type="NCBI Taxonomy" id="315405"/>
    <lineage>
        <taxon>Bacteria</taxon>
        <taxon>Bacillati</taxon>
        <taxon>Bacillota</taxon>
        <taxon>Bacilli</taxon>
        <taxon>Lactobacillales</taxon>
        <taxon>Streptococcaceae</taxon>
        <taxon>Streptococcus</taxon>
    </lineage>
</organism>
<reference evidence="9 10" key="1">
    <citation type="submission" date="2014-02" db="EMBL/GenBank/DDBJ databases">
        <authorList>
            <person name="Manrique M."/>
        </authorList>
    </citation>
    <scope>NUCLEOTIDE SEQUENCE [LARGE SCALE GENOMIC DNA]</scope>
    <source>
        <strain evidence="9 10">LMG17956</strain>
    </source>
</reference>
<accession>A0A060RKN8</accession>
<keyword evidence="4" id="KW-1003">Cell membrane</keyword>
<evidence type="ECO:0000256" key="6">
    <source>
        <dbReference type="ARBA" id="ARBA00022989"/>
    </source>
</evidence>
<feature type="transmembrane region" description="Helical" evidence="8">
    <location>
        <begin position="38"/>
        <end position="59"/>
    </location>
</feature>
<comment type="subcellular location">
    <subcellularLocation>
        <location evidence="1">Cell membrane</location>
        <topology evidence="1">Multi-pass membrane protein</topology>
    </subcellularLocation>
</comment>
<dbReference type="InterPro" id="IPR002549">
    <property type="entry name" value="AI-2E-like"/>
</dbReference>
<keyword evidence="3" id="KW-0813">Transport</keyword>
<evidence type="ECO:0000256" key="3">
    <source>
        <dbReference type="ARBA" id="ARBA00022448"/>
    </source>
</evidence>
<dbReference type="AlphaFoldDB" id="A0A060RKN8"/>
<evidence type="ECO:0000256" key="2">
    <source>
        <dbReference type="ARBA" id="ARBA00009773"/>
    </source>
</evidence>
<keyword evidence="5 8" id="KW-0812">Transmembrane</keyword>
<evidence type="ECO:0000256" key="4">
    <source>
        <dbReference type="ARBA" id="ARBA00022475"/>
    </source>
</evidence>
<feature type="transmembrane region" description="Helical" evidence="8">
    <location>
        <begin position="79"/>
        <end position="100"/>
    </location>
</feature>
<evidence type="ECO:0000256" key="8">
    <source>
        <dbReference type="SAM" id="Phobius"/>
    </source>
</evidence>
<dbReference type="EMBL" id="CCBC010000148">
    <property type="protein sequence ID" value="CDO18037.1"/>
    <property type="molecule type" value="Genomic_DNA"/>
</dbReference>
<evidence type="ECO:0000256" key="7">
    <source>
        <dbReference type="ARBA" id="ARBA00023136"/>
    </source>
</evidence>
<evidence type="ECO:0000313" key="9">
    <source>
        <dbReference type="EMBL" id="CDO18037.1"/>
    </source>
</evidence>
<dbReference type="Pfam" id="PF01594">
    <property type="entry name" value="AI-2E_transport"/>
    <property type="match status" value="1"/>
</dbReference>
<keyword evidence="6 8" id="KW-1133">Transmembrane helix</keyword>
<dbReference type="PANTHER" id="PTHR21716:SF53">
    <property type="entry name" value="PERMEASE PERM-RELATED"/>
    <property type="match status" value="1"/>
</dbReference>
<reference evidence="9 10" key="2">
    <citation type="submission" date="2014-05" db="EMBL/GenBank/DDBJ databases">
        <title>Genome sequence of Streptococcus gallolyticus.</title>
        <authorList>
            <person name="Del Campo R."/>
        </authorList>
    </citation>
    <scope>NUCLEOTIDE SEQUENCE [LARGE SCALE GENOMIC DNA]</scope>
    <source>
        <strain evidence="9 10">LMG17956</strain>
    </source>
</reference>
<sequence length="372" mass="40884">MKFEKKQVYYVVLAFVLCYAIQAYWSNGASIVGTIYKASLPFLIGAGIAYIVNIVMSLYETLYTRVIKNRILLKAKRAISMILAYLTFILLISWLFSIVLPDLISSINSLLKIDTSGIAQFVKEVGDNKVIKELFDYFGNSSDITSTLSDYSQQILNQVLSVLTGVLTSVSTIASTVLNVFVSLVFSIYVLASKEQLGRQFNLLIDTYLGKYAEKVHYVLDILHLRFHGFFVGQTLEAMILGSLTAAGMFLFSFPYAATIGILVAFTALIPVIGAYIGATIGFILIATQSVSQAFFFLVYLIVLQQFEGNIIYPRVVGGSIGLPGMWVLMAITIGGALFGILGMLVAVPLAASLYQIIKDNVVKHQQVDLDN</sequence>
<feature type="transmembrane region" description="Helical" evidence="8">
    <location>
        <begin position="325"/>
        <end position="355"/>
    </location>
</feature>
<keyword evidence="7 8" id="KW-0472">Membrane</keyword>
<evidence type="ECO:0000256" key="5">
    <source>
        <dbReference type="ARBA" id="ARBA00022692"/>
    </source>
</evidence>
<feature type="transmembrane region" description="Helical" evidence="8">
    <location>
        <begin position="166"/>
        <end position="192"/>
    </location>
</feature>
<comment type="similarity">
    <text evidence="2">Belongs to the autoinducer-2 exporter (AI-2E) (TC 2.A.86) family.</text>
</comment>
<feature type="transmembrane region" description="Helical" evidence="8">
    <location>
        <begin position="236"/>
        <end position="254"/>
    </location>
</feature>
<dbReference type="GO" id="GO:0005886">
    <property type="term" value="C:plasma membrane"/>
    <property type="evidence" value="ECO:0007669"/>
    <property type="project" value="UniProtKB-SubCell"/>
</dbReference>
<name>A0A060RKN8_9STRE</name>
<feature type="transmembrane region" description="Helical" evidence="8">
    <location>
        <begin position="7"/>
        <end position="26"/>
    </location>
</feature>
<evidence type="ECO:0000256" key="1">
    <source>
        <dbReference type="ARBA" id="ARBA00004651"/>
    </source>
</evidence>
<gene>
    <name evidence="9" type="ORF">BN963_SGAL_01232</name>
</gene>
<comment type="caution">
    <text evidence="9">The sequence shown here is derived from an EMBL/GenBank/DDBJ whole genome shotgun (WGS) entry which is preliminary data.</text>
</comment>
<dbReference type="PANTHER" id="PTHR21716">
    <property type="entry name" value="TRANSMEMBRANE PROTEIN"/>
    <property type="match status" value="1"/>
</dbReference>
<protein>
    <submittedName>
        <fullName evidence="9">Putative conserved membrane protein</fullName>
    </submittedName>
</protein>